<name>A0A9P6E5V4_9AGAR</name>
<organism evidence="2 3">
    <name type="scientific">Crepidotus variabilis</name>
    <dbReference type="NCBI Taxonomy" id="179855"/>
    <lineage>
        <taxon>Eukaryota</taxon>
        <taxon>Fungi</taxon>
        <taxon>Dikarya</taxon>
        <taxon>Basidiomycota</taxon>
        <taxon>Agaricomycotina</taxon>
        <taxon>Agaricomycetes</taxon>
        <taxon>Agaricomycetidae</taxon>
        <taxon>Agaricales</taxon>
        <taxon>Agaricineae</taxon>
        <taxon>Crepidotaceae</taxon>
        <taxon>Crepidotus</taxon>
    </lineage>
</organism>
<gene>
    <name evidence="2" type="ORF">CPB83DRAFT_911019</name>
</gene>
<reference evidence="2" key="1">
    <citation type="submission" date="2020-11" db="EMBL/GenBank/DDBJ databases">
        <authorList>
            <consortium name="DOE Joint Genome Institute"/>
            <person name="Ahrendt S."/>
            <person name="Riley R."/>
            <person name="Andreopoulos W."/>
            <person name="Labutti K."/>
            <person name="Pangilinan J."/>
            <person name="Ruiz-Duenas F.J."/>
            <person name="Barrasa J.M."/>
            <person name="Sanchez-Garcia M."/>
            <person name="Camarero S."/>
            <person name="Miyauchi S."/>
            <person name="Serrano A."/>
            <person name="Linde D."/>
            <person name="Babiker R."/>
            <person name="Drula E."/>
            <person name="Ayuso-Fernandez I."/>
            <person name="Pacheco R."/>
            <person name="Padilla G."/>
            <person name="Ferreira P."/>
            <person name="Barriuso J."/>
            <person name="Kellner H."/>
            <person name="Castanera R."/>
            <person name="Alfaro M."/>
            <person name="Ramirez L."/>
            <person name="Pisabarro A.G."/>
            <person name="Kuo A."/>
            <person name="Tritt A."/>
            <person name="Lipzen A."/>
            <person name="He G."/>
            <person name="Yan M."/>
            <person name="Ng V."/>
            <person name="Cullen D."/>
            <person name="Martin F."/>
            <person name="Rosso M.-N."/>
            <person name="Henrissat B."/>
            <person name="Hibbett D."/>
            <person name="Martinez A.T."/>
            <person name="Grigoriev I.V."/>
        </authorList>
    </citation>
    <scope>NUCLEOTIDE SEQUENCE</scope>
    <source>
        <strain evidence="2">CBS 506.95</strain>
    </source>
</reference>
<keyword evidence="1" id="KW-0732">Signal</keyword>
<feature type="chain" id="PRO_5040419446" evidence="1">
    <location>
        <begin position="21"/>
        <end position="171"/>
    </location>
</feature>
<keyword evidence="3" id="KW-1185">Reference proteome</keyword>
<sequence length="171" mass="18146">MFAFGFFLASIVLGVNVVLASPTMFPEVVPGPGLPSLESLGLTSKELWAMKPKSFNSSLEARSANFDNRCFTYSTADVGNTIACFNYLVAIGDQTCTVSGHTRLLCNVGDAAIEGVNLKPDVGPTSSSCFEAALAVQWIFTYCNVNGRVGGLAQVDENPNFVVGVYSINDV</sequence>
<evidence type="ECO:0000313" key="3">
    <source>
        <dbReference type="Proteomes" id="UP000807306"/>
    </source>
</evidence>
<dbReference type="AlphaFoldDB" id="A0A9P6E5V4"/>
<comment type="caution">
    <text evidence="2">The sequence shown here is derived from an EMBL/GenBank/DDBJ whole genome shotgun (WGS) entry which is preliminary data.</text>
</comment>
<dbReference type="EMBL" id="MU157929">
    <property type="protein sequence ID" value="KAF9522969.1"/>
    <property type="molecule type" value="Genomic_DNA"/>
</dbReference>
<feature type="signal peptide" evidence="1">
    <location>
        <begin position="1"/>
        <end position="20"/>
    </location>
</feature>
<evidence type="ECO:0000256" key="1">
    <source>
        <dbReference type="SAM" id="SignalP"/>
    </source>
</evidence>
<dbReference type="OrthoDB" id="2686356at2759"/>
<protein>
    <submittedName>
        <fullName evidence="2">Uncharacterized protein</fullName>
    </submittedName>
</protein>
<dbReference type="Proteomes" id="UP000807306">
    <property type="component" value="Unassembled WGS sequence"/>
</dbReference>
<accession>A0A9P6E5V4</accession>
<proteinExistence type="predicted"/>
<evidence type="ECO:0000313" key="2">
    <source>
        <dbReference type="EMBL" id="KAF9522969.1"/>
    </source>
</evidence>